<evidence type="ECO:0000313" key="2">
    <source>
        <dbReference type="Proteomes" id="UP000057158"/>
    </source>
</evidence>
<dbReference type="GO" id="GO:0016075">
    <property type="term" value="P:rRNA catabolic process"/>
    <property type="evidence" value="ECO:0007669"/>
    <property type="project" value="TreeGrafter"/>
</dbReference>
<dbReference type="InterPro" id="IPR011067">
    <property type="entry name" value="Plasmid_toxin/cell-grow_inhib"/>
</dbReference>
<dbReference type="KEGG" id="des:DSOUD_0707"/>
<dbReference type="EMBL" id="CP010802">
    <property type="protein sequence ID" value="ALC15495.1"/>
    <property type="molecule type" value="Genomic_DNA"/>
</dbReference>
<organism evidence="1 2">
    <name type="scientific">Desulfuromonas soudanensis</name>
    <dbReference type="NCBI Taxonomy" id="1603606"/>
    <lineage>
        <taxon>Bacteria</taxon>
        <taxon>Pseudomonadati</taxon>
        <taxon>Thermodesulfobacteriota</taxon>
        <taxon>Desulfuromonadia</taxon>
        <taxon>Desulfuromonadales</taxon>
        <taxon>Desulfuromonadaceae</taxon>
        <taxon>Desulfuromonas</taxon>
    </lineage>
</organism>
<gene>
    <name evidence="1" type="ORF">DSOUD_0707</name>
</gene>
<proteinExistence type="predicted"/>
<evidence type="ECO:0000313" key="1">
    <source>
        <dbReference type="EMBL" id="ALC15495.1"/>
    </source>
</evidence>
<dbReference type="RefSeq" id="WP_053549695.1">
    <property type="nucleotide sequence ID" value="NZ_CP010802.1"/>
</dbReference>
<dbReference type="PANTHER" id="PTHR33988:SF3">
    <property type="entry name" value="ENDORIBONUCLEASE TOXIN CHPB-RELATED"/>
    <property type="match status" value="1"/>
</dbReference>
<dbReference type="InterPro" id="IPR003477">
    <property type="entry name" value="PemK-like"/>
</dbReference>
<sequence>MGYIPNRGDVVWLLFDPQAGHEQSGHRLALVLSPLKYNKLTSLMLCCPLTSAIKGYPFEVATTVNEKAGVILADQVKSLDWRARKAKKAGIVTQSVLEETLAKIETLLKG</sequence>
<keyword evidence="1" id="KW-0378">Hydrolase</keyword>
<dbReference type="GO" id="GO:0006402">
    <property type="term" value="P:mRNA catabolic process"/>
    <property type="evidence" value="ECO:0007669"/>
    <property type="project" value="TreeGrafter"/>
</dbReference>
<dbReference type="OrthoDB" id="9793906at2"/>
<keyword evidence="1" id="KW-0255">Endonuclease</keyword>
<reference evidence="1 2" key="1">
    <citation type="submission" date="2015-07" db="EMBL/GenBank/DDBJ databases">
        <title>Isolation and Genomic Characterization of a Novel Halophilic Metal-Reducing Deltaproteobacterium from the Deep Subsurface.</title>
        <authorList>
            <person name="Badalamenti J.P."/>
            <person name="Summers Z.M."/>
            <person name="Gralnick J.A."/>
            <person name="Bond D.R."/>
        </authorList>
    </citation>
    <scope>NUCLEOTIDE SEQUENCE [LARGE SCALE GENOMIC DNA]</scope>
    <source>
        <strain evidence="1 2">WTL</strain>
    </source>
</reference>
<dbReference type="PATRIC" id="fig|1603606.3.peg.771"/>
<accession>A0A0M4DFZ9</accession>
<dbReference type="SUPFAM" id="SSF50118">
    <property type="entry name" value="Cell growth inhibitor/plasmid maintenance toxic component"/>
    <property type="match status" value="1"/>
</dbReference>
<dbReference type="Gene3D" id="2.30.30.110">
    <property type="match status" value="1"/>
</dbReference>
<dbReference type="GO" id="GO:0004521">
    <property type="term" value="F:RNA endonuclease activity"/>
    <property type="evidence" value="ECO:0007669"/>
    <property type="project" value="TreeGrafter"/>
</dbReference>
<dbReference type="NCBIfam" id="NF007386">
    <property type="entry name" value="PRK09907.1"/>
    <property type="match status" value="1"/>
</dbReference>
<dbReference type="Pfam" id="PF02452">
    <property type="entry name" value="PemK_toxin"/>
    <property type="match status" value="1"/>
</dbReference>
<dbReference type="AlphaFoldDB" id="A0A0M4DFZ9"/>
<name>A0A0M4DFZ9_9BACT</name>
<dbReference type="GO" id="GO:0003677">
    <property type="term" value="F:DNA binding"/>
    <property type="evidence" value="ECO:0007669"/>
    <property type="project" value="InterPro"/>
</dbReference>
<keyword evidence="2" id="KW-1185">Reference proteome</keyword>
<keyword evidence="1" id="KW-0540">Nuclease</keyword>
<dbReference type="PANTHER" id="PTHR33988">
    <property type="entry name" value="ENDORIBONUCLEASE MAZF-RELATED"/>
    <property type="match status" value="1"/>
</dbReference>
<protein>
    <submittedName>
        <fullName evidence="1">mRNA-degrading endonuclease, toxin component of the MazEF toxin-antitoxin module</fullName>
    </submittedName>
</protein>
<dbReference type="STRING" id="1603606.DSOUD_0707"/>
<dbReference type="Proteomes" id="UP000057158">
    <property type="component" value="Chromosome"/>
</dbReference>